<comment type="caution">
    <text evidence="1">The sequence shown here is derived from an EMBL/GenBank/DDBJ whole genome shotgun (WGS) entry which is preliminary data.</text>
</comment>
<dbReference type="RefSeq" id="WP_175359882.1">
    <property type="nucleotide sequence ID" value="NZ_JABFMS010000004.1"/>
</dbReference>
<accession>A0AAJ3KU83</accession>
<proteinExistence type="predicted"/>
<sequence length="51" mass="5673">MSVVSLDSGFDVGDDTLHGTTTLEAYIQARVQNSDWERTGKGMQERRSNGR</sequence>
<evidence type="ECO:0000313" key="2">
    <source>
        <dbReference type="Proteomes" id="UP000562723"/>
    </source>
</evidence>
<dbReference type="AlphaFoldDB" id="A0AAJ3KU83"/>
<gene>
    <name evidence="1" type="ORF">HNO85_04240</name>
</gene>
<protein>
    <submittedName>
        <fullName evidence="1">Uncharacterized protein</fullName>
    </submittedName>
</protein>
<dbReference type="Proteomes" id="UP000562723">
    <property type="component" value="Unassembled WGS sequence"/>
</dbReference>
<dbReference type="EMBL" id="JABFMS010000004">
    <property type="protein sequence ID" value="NUT80147.1"/>
    <property type="molecule type" value="Genomic_DNA"/>
</dbReference>
<evidence type="ECO:0000313" key="1">
    <source>
        <dbReference type="EMBL" id="NUT80147.1"/>
    </source>
</evidence>
<name>A0AAJ3KU83_9PSED</name>
<organism evidence="1 2">
    <name type="scientific">Pseudomonas brassicacearum</name>
    <dbReference type="NCBI Taxonomy" id="930166"/>
    <lineage>
        <taxon>Bacteria</taxon>
        <taxon>Pseudomonadati</taxon>
        <taxon>Pseudomonadota</taxon>
        <taxon>Gammaproteobacteria</taxon>
        <taxon>Pseudomonadales</taxon>
        <taxon>Pseudomonadaceae</taxon>
        <taxon>Pseudomonas</taxon>
    </lineage>
</organism>
<reference evidence="1 2" key="1">
    <citation type="journal article" date="2020" name="Front. Plant Sci.">
        <title>Isolation of Rhizosphere Bacteria That Improve Quality and Water Stress Tolerance in Greenhouse Ornamentals.</title>
        <authorList>
            <person name="Nordstedt N.P."/>
            <person name="Jones M.L."/>
        </authorList>
    </citation>
    <scope>NUCLEOTIDE SEQUENCE [LARGE SCALE GENOMIC DNA]</scope>
    <source>
        <strain evidence="1 2">C2F7</strain>
    </source>
</reference>